<dbReference type="EnsemblMetazoa" id="tetur04g00180.1">
    <property type="protein sequence ID" value="tetur04g00180.1"/>
    <property type="gene ID" value="tetur04g00180"/>
</dbReference>
<proteinExistence type="predicted"/>
<feature type="coiled-coil region" evidence="1">
    <location>
        <begin position="69"/>
        <end position="96"/>
    </location>
</feature>
<name>T1K166_TETUR</name>
<sequence length="178" mass="20035">MMDWMDNMNQGSVTIGFPVTVRAIKRKTFITGSPFPVRFQRRLSNNLFQHEIIFTKIDSSTPSPAVDAKSLIEDSVDQANQLLIDLEEQIKLGINQGIEDDYEPLNIFSSSLPLSYGFKFSTSNFLFRPIFKATSVTSKLHSPTGTLDANDDIIDPPSTIDSIDTNNNNDELQLRFNQ</sequence>
<organism evidence="2 3">
    <name type="scientific">Tetranychus urticae</name>
    <name type="common">Two-spotted spider mite</name>
    <dbReference type="NCBI Taxonomy" id="32264"/>
    <lineage>
        <taxon>Eukaryota</taxon>
        <taxon>Metazoa</taxon>
        <taxon>Ecdysozoa</taxon>
        <taxon>Arthropoda</taxon>
        <taxon>Chelicerata</taxon>
        <taxon>Arachnida</taxon>
        <taxon>Acari</taxon>
        <taxon>Acariformes</taxon>
        <taxon>Trombidiformes</taxon>
        <taxon>Prostigmata</taxon>
        <taxon>Eleutherengona</taxon>
        <taxon>Raphignathae</taxon>
        <taxon>Tetranychoidea</taxon>
        <taxon>Tetranychidae</taxon>
        <taxon>Tetranychus</taxon>
    </lineage>
</organism>
<dbReference type="AlphaFoldDB" id="T1K166"/>
<evidence type="ECO:0000256" key="1">
    <source>
        <dbReference type="SAM" id="Coils"/>
    </source>
</evidence>
<evidence type="ECO:0000313" key="3">
    <source>
        <dbReference type="Proteomes" id="UP000015104"/>
    </source>
</evidence>
<accession>T1K166</accession>
<reference evidence="2" key="2">
    <citation type="submission" date="2015-06" db="UniProtKB">
        <authorList>
            <consortium name="EnsemblMetazoa"/>
        </authorList>
    </citation>
    <scope>IDENTIFICATION</scope>
</reference>
<evidence type="ECO:0000313" key="2">
    <source>
        <dbReference type="EnsemblMetazoa" id="tetur04g00180.1"/>
    </source>
</evidence>
<protein>
    <submittedName>
        <fullName evidence="2">Uncharacterized protein</fullName>
    </submittedName>
</protein>
<dbReference type="EMBL" id="CAEY01001343">
    <property type="status" value="NOT_ANNOTATED_CDS"/>
    <property type="molecule type" value="Genomic_DNA"/>
</dbReference>
<dbReference type="HOGENOM" id="CLU_1512531_0_0_1"/>
<keyword evidence="1" id="KW-0175">Coiled coil</keyword>
<reference evidence="3" key="1">
    <citation type="submission" date="2011-08" db="EMBL/GenBank/DDBJ databases">
        <authorList>
            <person name="Rombauts S."/>
        </authorList>
    </citation>
    <scope>NUCLEOTIDE SEQUENCE</scope>
    <source>
        <strain evidence="3">London</strain>
    </source>
</reference>
<dbReference type="Proteomes" id="UP000015104">
    <property type="component" value="Unassembled WGS sequence"/>
</dbReference>
<keyword evidence="3" id="KW-1185">Reference proteome</keyword>